<sequence>MIGVGRLQVVCYFLTHFRLMKLIITTIGAMLLVGCGTTTAMLIHKAAFDGNLNGVRRHLDAGVDANTQTRSENTPLHAAAFRGHVDVIELLLAHGADVNARDVRGWIPLHQAVDQGHALAAELLVTKGAEVNARMKGGGFTTLDLAYLREQNGLAAFLRNHGAKTGEELKAEGK</sequence>
<reference evidence="4" key="1">
    <citation type="submission" date="2018-05" db="EMBL/GenBank/DDBJ databases">
        <authorList>
            <person name="Lanie J.A."/>
            <person name="Ng W.-L."/>
            <person name="Kazmierczak K.M."/>
            <person name="Andrzejewski T.M."/>
            <person name="Davidsen T.M."/>
            <person name="Wayne K.J."/>
            <person name="Tettelin H."/>
            <person name="Glass J.I."/>
            <person name="Rusch D."/>
            <person name="Podicherti R."/>
            <person name="Tsui H.-C.T."/>
            <person name="Winkler M.E."/>
        </authorList>
    </citation>
    <scope>NUCLEOTIDE SEQUENCE</scope>
</reference>
<organism evidence="4">
    <name type="scientific">marine metagenome</name>
    <dbReference type="NCBI Taxonomy" id="408172"/>
    <lineage>
        <taxon>unclassified sequences</taxon>
        <taxon>metagenomes</taxon>
        <taxon>ecological metagenomes</taxon>
    </lineage>
</organism>
<gene>
    <name evidence="4" type="ORF">METZ01_LOCUS180448</name>
</gene>
<protein>
    <submittedName>
        <fullName evidence="4">Uncharacterized protein</fullName>
    </submittedName>
</protein>
<dbReference type="PROSITE" id="PS51257">
    <property type="entry name" value="PROKAR_LIPOPROTEIN"/>
    <property type="match status" value="1"/>
</dbReference>
<dbReference type="PANTHER" id="PTHR24171:SF8">
    <property type="entry name" value="BRCA1-ASSOCIATED RING DOMAIN PROTEIN 1"/>
    <property type="match status" value="1"/>
</dbReference>
<accession>A0A382CP50</accession>
<dbReference type="AlphaFoldDB" id="A0A382CP50"/>
<evidence type="ECO:0000256" key="3">
    <source>
        <dbReference type="SAM" id="Phobius"/>
    </source>
</evidence>
<dbReference type="EMBL" id="UINC01035343">
    <property type="protein sequence ID" value="SVB27594.1"/>
    <property type="molecule type" value="Genomic_DNA"/>
</dbReference>
<dbReference type="GO" id="GO:0031436">
    <property type="term" value="C:BRCA1-BARD1 complex"/>
    <property type="evidence" value="ECO:0007669"/>
    <property type="project" value="TreeGrafter"/>
</dbReference>
<dbReference type="PANTHER" id="PTHR24171">
    <property type="entry name" value="ANKYRIN REPEAT DOMAIN-CONTAINING PROTEIN 39-RELATED"/>
    <property type="match status" value="1"/>
</dbReference>
<dbReference type="GO" id="GO:0004842">
    <property type="term" value="F:ubiquitin-protein transferase activity"/>
    <property type="evidence" value="ECO:0007669"/>
    <property type="project" value="TreeGrafter"/>
</dbReference>
<dbReference type="SMART" id="SM00248">
    <property type="entry name" value="ANK"/>
    <property type="match status" value="3"/>
</dbReference>
<keyword evidence="1" id="KW-0677">Repeat</keyword>
<evidence type="ECO:0000256" key="1">
    <source>
        <dbReference type="ARBA" id="ARBA00022737"/>
    </source>
</evidence>
<feature type="transmembrane region" description="Helical" evidence="3">
    <location>
        <begin position="22"/>
        <end position="43"/>
    </location>
</feature>
<dbReference type="PROSITE" id="PS50297">
    <property type="entry name" value="ANK_REP_REGION"/>
    <property type="match status" value="2"/>
</dbReference>
<dbReference type="Gene3D" id="1.25.40.20">
    <property type="entry name" value="Ankyrin repeat-containing domain"/>
    <property type="match status" value="2"/>
</dbReference>
<dbReference type="Pfam" id="PF12796">
    <property type="entry name" value="Ank_2"/>
    <property type="match status" value="1"/>
</dbReference>
<dbReference type="GO" id="GO:0085020">
    <property type="term" value="P:protein K6-linked ubiquitination"/>
    <property type="evidence" value="ECO:0007669"/>
    <property type="project" value="TreeGrafter"/>
</dbReference>
<keyword evidence="3" id="KW-1133">Transmembrane helix</keyword>
<dbReference type="SUPFAM" id="SSF48403">
    <property type="entry name" value="Ankyrin repeat"/>
    <property type="match status" value="1"/>
</dbReference>
<evidence type="ECO:0000256" key="2">
    <source>
        <dbReference type="ARBA" id="ARBA00023043"/>
    </source>
</evidence>
<dbReference type="PRINTS" id="PR01415">
    <property type="entry name" value="ANKYRIN"/>
</dbReference>
<keyword evidence="3" id="KW-0812">Transmembrane</keyword>
<name>A0A382CP50_9ZZZZ</name>
<dbReference type="InterPro" id="IPR002110">
    <property type="entry name" value="Ankyrin_rpt"/>
</dbReference>
<keyword evidence="3" id="KW-0472">Membrane</keyword>
<dbReference type="PROSITE" id="PS50088">
    <property type="entry name" value="ANK_REPEAT"/>
    <property type="match status" value="2"/>
</dbReference>
<dbReference type="GO" id="GO:0070531">
    <property type="term" value="C:BRCA1-A complex"/>
    <property type="evidence" value="ECO:0007669"/>
    <property type="project" value="TreeGrafter"/>
</dbReference>
<evidence type="ECO:0000313" key="4">
    <source>
        <dbReference type="EMBL" id="SVB27594.1"/>
    </source>
</evidence>
<dbReference type="InterPro" id="IPR036770">
    <property type="entry name" value="Ankyrin_rpt-contain_sf"/>
</dbReference>
<keyword evidence="2" id="KW-0040">ANK repeat</keyword>
<proteinExistence type="predicted"/>